<proteinExistence type="predicted"/>
<reference evidence="2 3" key="1">
    <citation type="submission" date="2017-12" db="EMBL/GenBank/DDBJ databases">
        <title>Comparative genomics of Botrytis spp.</title>
        <authorList>
            <person name="Valero-Jimenez C.A."/>
            <person name="Tapia P."/>
            <person name="Veloso J."/>
            <person name="Silva-Moreno E."/>
            <person name="Staats M."/>
            <person name="Valdes J.H."/>
            <person name="Van Kan J.A.L."/>
        </authorList>
    </citation>
    <scope>NUCLEOTIDE SEQUENCE [LARGE SCALE GENOMIC DNA]</scope>
    <source>
        <strain evidence="2 3">MUCL3349</strain>
    </source>
</reference>
<gene>
    <name evidence="2" type="ORF">BPOR_0868g00040</name>
</gene>
<evidence type="ECO:0000256" key="1">
    <source>
        <dbReference type="SAM" id="Phobius"/>
    </source>
</evidence>
<keyword evidence="3" id="KW-1185">Reference proteome</keyword>
<evidence type="ECO:0000313" key="2">
    <source>
        <dbReference type="EMBL" id="TGO82302.1"/>
    </source>
</evidence>
<keyword evidence="1" id="KW-0472">Membrane</keyword>
<protein>
    <submittedName>
        <fullName evidence="2">Uncharacterized protein</fullName>
    </submittedName>
</protein>
<evidence type="ECO:0000313" key="3">
    <source>
        <dbReference type="Proteomes" id="UP000297280"/>
    </source>
</evidence>
<feature type="transmembrane region" description="Helical" evidence="1">
    <location>
        <begin position="67"/>
        <end position="91"/>
    </location>
</feature>
<organism evidence="2 3">
    <name type="scientific">Botrytis porri</name>
    <dbReference type="NCBI Taxonomy" id="87229"/>
    <lineage>
        <taxon>Eukaryota</taxon>
        <taxon>Fungi</taxon>
        <taxon>Dikarya</taxon>
        <taxon>Ascomycota</taxon>
        <taxon>Pezizomycotina</taxon>
        <taxon>Leotiomycetes</taxon>
        <taxon>Helotiales</taxon>
        <taxon>Sclerotiniaceae</taxon>
        <taxon>Botrytis</taxon>
    </lineage>
</organism>
<accession>A0A4Z1KDQ5</accession>
<keyword evidence="1" id="KW-1133">Transmembrane helix</keyword>
<comment type="caution">
    <text evidence="2">The sequence shown here is derived from an EMBL/GenBank/DDBJ whole genome shotgun (WGS) entry which is preliminary data.</text>
</comment>
<keyword evidence="1" id="KW-0812">Transmembrane</keyword>
<dbReference type="STRING" id="87229.A0A4Z1KDQ5"/>
<dbReference type="EMBL" id="PQXO01000863">
    <property type="protein sequence ID" value="TGO82302.1"/>
    <property type="molecule type" value="Genomic_DNA"/>
</dbReference>
<sequence length="284" mass="29742">MDTYKQSFSKSGLCLNTSVETQPGLEVRDVPSQQTWQWSSQKNHSGIQCEKSAILERRQIAGLSIGTFWALVVLLCLIVAGGIGGGVGVGIRGTKEQLQELLIQLLSTGINTSLGVENPAAGVCSTTTSVIYSTSIISSAAPSITSQGLFTDNSNIVSSSTILSTPSNPSVSPAPMSHCSDEFSTFNDSLIQPLSSEGSAIKLSGMAQTFRVACYTNFPSGAQYGNPSVHDIMKIYMPDLNQCMMACAEYNAGCSTSSQGGIDVGGAYVGRGGIAVRKDSAILQ</sequence>
<name>A0A4Z1KDQ5_9HELO</name>
<dbReference type="AlphaFoldDB" id="A0A4Z1KDQ5"/>
<dbReference type="Proteomes" id="UP000297280">
    <property type="component" value="Unassembled WGS sequence"/>
</dbReference>